<reference evidence="3 4" key="1">
    <citation type="submission" date="2016-09" db="EMBL/GenBank/DDBJ databases">
        <title>Extensive genetic diversity and differential bi-allelic expression allows diatom success in the polar Southern Ocean.</title>
        <authorList>
            <consortium name="DOE Joint Genome Institute"/>
            <person name="Mock T."/>
            <person name="Otillar R.P."/>
            <person name="Strauss J."/>
            <person name="Dupont C."/>
            <person name="Frickenhaus S."/>
            <person name="Maumus F."/>
            <person name="Mcmullan M."/>
            <person name="Sanges R."/>
            <person name="Schmutz J."/>
            <person name="Toseland A."/>
            <person name="Valas R."/>
            <person name="Veluchamy A."/>
            <person name="Ward B.J."/>
            <person name="Allen A."/>
            <person name="Barry K."/>
            <person name="Falciatore A."/>
            <person name="Ferrante M."/>
            <person name="Fortunato A.E."/>
            <person name="Gloeckner G."/>
            <person name="Gruber A."/>
            <person name="Hipkin R."/>
            <person name="Janech M."/>
            <person name="Kroth P."/>
            <person name="Leese F."/>
            <person name="Lindquist E."/>
            <person name="Lyon B.R."/>
            <person name="Martin J."/>
            <person name="Mayer C."/>
            <person name="Parker M."/>
            <person name="Quesneville H."/>
            <person name="Raymond J."/>
            <person name="Uhlig C."/>
            <person name="Valentin K.U."/>
            <person name="Worden A.Z."/>
            <person name="Armbrust E.V."/>
            <person name="Bowler C."/>
            <person name="Green B."/>
            <person name="Moulton V."/>
            <person name="Van Oosterhout C."/>
            <person name="Grigoriev I."/>
        </authorList>
    </citation>
    <scope>NUCLEOTIDE SEQUENCE [LARGE SCALE GENOMIC DNA]</scope>
    <source>
        <strain evidence="3 4">CCMP1102</strain>
    </source>
</reference>
<organism evidence="3 4">
    <name type="scientific">Fragilariopsis cylindrus CCMP1102</name>
    <dbReference type="NCBI Taxonomy" id="635003"/>
    <lineage>
        <taxon>Eukaryota</taxon>
        <taxon>Sar</taxon>
        <taxon>Stramenopiles</taxon>
        <taxon>Ochrophyta</taxon>
        <taxon>Bacillariophyta</taxon>
        <taxon>Bacillariophyceae</taxon>
        <taxon>Bacillariophycidae</taxon>
        <taxon>Bacillariales</taxon>
        <taxon>Bacillariaceae</taxon>
        <taxon>Fragilariopsis</taxon>
    </lineage>
</organism>
<evidence type="ECO:0000259" key="2">
    <source>
        <dbReference type="Pfam" id="PF20710"/>
    </source>
</evidence>
<name>A0A1E7F1P5_9STRA</name>
<feature type="domain" description="DUF6824" evidence="2">
    <location>
        <begin position="351"/>
        <end position="424"/>
    </location>
</feature>
<accession>A0A1E7F1P5</accession>
<dbReference type="InterPro" id="IPR049227">
    <property type="entry name" value="DUF6824"/>
</dbReference>
<sequence>MSSISMPLPISTPIPMPMPTPHYSEDLLAKELSQLSFKDRNDYQDEIHCVTCLAIDETQILIEESIHELQIEIDNKIPDTGKTAYLQSQRTVKGRTFVNSRQFRLRFLRYELFNIQKSAIRMLKWLDKACDLFGAVVLERPIRLSADFTVEEQKVFRKGYVQLMPVRAFGTGRRVVCCLPYDEGWYTTSKQIILKILMYTSWVIGNDIDSQRKGTVLISMFEPSFPQKPTHEAPLRPSDHWLMTVRTSAMHICTPDTPFFRLRRNFFTMAIGSNNRTRLRLHIGTPIELRYILQVYGIPIDSIPITYTGKMKLSFVRQWLRIRNMIEDQEKLIANNFSTNNIIVEAPYPNDILFKQGDSFTSHPGNEMLRTLIDSKVKQLYEMENSKPSKKKELILEIMDEMQHTYSGRFLYWHQCSHMSDCWWVVLHINGNTNTDQKIVFSKIEPKFRKQYYKKQQQQKVIKTRYINEQQELILHQNNMVTDAQKNNSINCGDGNNYDSDTTMATHHDSSNDSDVSGNFLRAPPPKLYSRRFLV</sequence>
<proteinExistence type="predicted"/>
<evidence type="ECO:0000313" key="3">
    <source>
        <dbReference type="EMBL" id="OEU12047.1"/>
    </source>
</evidence>
<keyword evidence="4" id="KW-1185">Reference proteome</keyword>
<dbReference type="Pfam" id="PF20710">
    <property type="entry name" value="DUF6824"/>
    <property type="match status" value="1"/>
</dbReference>
<dbReference type="KEGG" id="fcy:FRACYDRAFT_244213"/>
<dbReference type="InParanoid" id="A0A1E7F1P5"/>
<gene>
    <name evidence="3" type="ORF">FRACYDRAFT_244213</name>
</gene>
<feature type="region of interest" description="Disordered" evidence="1">
    <location>
        <begin position="501"/>
        <end position="522"/>
    </location>
</feature>
<evidence type="ECO:0000313" key="4">
    <source>
        <dbReference type="Proteomes" id="UP000095751"/>
    </source>
</evidence>
<evidence type="ECO:0000256" key="1">
    <source>
        <dbReference type="SAM" id="MobiDB-lite"/>
    </source>
</evidence>
<dbReference type="EMBL" id="KV784365">
    <property type="protein sequence ID" value="OEU12047.1"/>
    <property type="molecule type" value="Genomic_DNA"/>
</dbReference>
<protein>
    <recommendedName>
        <fullName evidence="2">DUF6824 domain-containing protein</fullName>
    </recommendedName>
</protein>
<dbReference type="AlphaFoldDB" id="A0A1E7F1P5"/>
<dbReference type="Proteomes" id="UP000095751">
    <property type="component" value="Unassembled WGS sequence"/>
</dbReference>